<keyword evidence="3" id="KW-1185">Reference proteome</keyword>
<comment type="caution">
    <text evidence="2">The sequence shown here is derived from an EMBL/GenBank/DDBJ whole genome shotgun (WGS) entry which is preliminary data.</text>
</comment>
<protein>
    <recommendedName>
        <fullName evidence="1">Mycothiol-dependent maleylpyruvate isomerase metal-binding domain-containing protein</fullName>
    </recommendedName>
</protein>
<dbReference type="InterPro" id="IPR034660">
    <property type="entry name" value="DinB/YfiT-like"/>
</dbReference>
<evidence type="ECO:0000259" key="1">
    <source>
        <dbReference type="Pfam" id="PF11716"/>
    </source>
</evidence>
<evidence type="ECO:0000313" key="2">
    <source>
        <dbReference type="EMBL" id="GID69857.1"/>
    </source>
</evidence>
<dbReference type="Pfam" id="PF11716">
    <property type="entry name" value="MDMPI_N"/>
    <property type="match status" value="1"/>
</dbReference>
<proteinExistence type="predicted"/>
<gene>
    <name evidence="2" type="ORF">Acy02nite_77380</name>
</gene>
<sequence>MRRAPGGPQTEVVSVREVYLDSAAIVTALLAHPAVAECWAAPSALPRMRVGALTAHLVFQITQVPPVLDAPVENDRVALPEHFARSTWIDADLDSEVHTYIRRVSEQEATAGAPALSESAVIALAELRRRLPAEPPERVIQLPFGPWALTLDDYLTTRLLELVVHTDDLATSLGVTTPEFPPSCFDAVTAVLCHLAARRHGRPALLRALSRAERAPATIAGL</sequence>
<dbReference type="GO" id="GO:0046872">
    <property type="term" value="F:metal ion binding"/>
    <property type="evidence" value="ECO:0007669"/>
    <property type="project" value="InterPro"/>
</dbReference>
<dbReference type="Gene3D" id="1.20.120.450">
    <property type="entry name" value="dinb family like domain"/>
    <property type="match status" value="1"/>
</dbReference>
<dbReference type="AlphaFoldDB" id="A0A919ISW9"/>
<evidence type="ECO:0000313" key="3">
    <source>
        <dbReference type="Proteomes" id="UP000619479"/>
    </source>
</evidence>
<name>A0A919ISW9_9ACTN</name>
<organism evidence="2 3">
    <name type="scientific">Actinoplanes cyaneus</name>
    <dbReference type="NCBI Taxonomy" id="52696"/>
    <lineage>
        <taxon>Bacteria</taxon>
        <taxon>Bacillati</taxon>
        <taxon>Actinomycetota</taxon>
        <taxon>Actinomycetes</taxon>
        <taxon>Micromonosporales</taxon>
        <taxon>Micromonosporaceae</taxon>
        <taxon>Actinoplanes</taxon>
    </lineage>
</organism>
<dbReference type="Proteomes" id="UP000619479">
    <property type="component" value="Unassembled WGS sequence"/>
</dbReference>
<accession>A0A919ISW9</accession>
<feature type="domain" description="Mycothiol-dependent maleylpyruvate isomerase metal-binding" evidence="1">
    <location>
        <begin position="23"/>
        <end position="170"/>
    </location>
</feature>
<dbReference type="InterPro" id="IPR024344">
    <property type="entry name" value="MDMPI_metal-binding"/>
</dbReference>
<dbReference type="EMBL" id="BOMH01000068">
    <property type="protein sequence ID" value="GID69857.1"/>
    <property type="molecule type" value="Genomic_DNA"/>
</dbReference>
<reference evidence="2" key="1">
    <citation type="submission" date="2021-01" db="EMBL/GenBank/DDBJ databases">
        <title>Whole genome shotgun sequence of Actinoplanes cyaneus NBRC 14990.</title>
        <authorList>
            <person name="Komaki H."/>
            <person name="Tamura T."/>
        </authorList>
    </citation>
    <scope>NUCLEOTIDE SEQUENCE</scope>
    <source>
        <strain evidence="2">NBRC 14990</strain>
    </source>
</reference>
<dbReference type="SUPFAM" id="SSF109854">
    <property type="entry name" value="DinB/YfiT-like putative metalloenzymes"/>
    <property type="match status" value="1"/>
</dbReference>